<dbReference type="Gene3D" id="3.10.290.10">
    <property type="entry name" value="RNA-binding S4 domain"/>
    <property type="match status" value="1"/>
</dbReference>
<dbReference type="InterPro" id="IPR002942">
    <property type="entry name" value="S4_RNA-bd"/>
</dbReference>
<dbReference type="CDD" id="cd00165">
    <property type="entry name" value="S4"/>
    <property type="match status" value="1"/>
</dbReference>
<dbReference type="Pfam" id="PF01479">
    <property type="entry name" value="S4"/>
    <property type="match status" value="1"/>
</dbReference>
<keyword evidence="1 3" id="KW-0694">RNA-binding</keyword>
<dbReference type="EC" id="2.1.1.226" evidence="5"/>
<feature type="domain" description="RNA-binding S4" evidence="4">
    <location>
        <begin position="3"/>
        <end position="58"/>
    </location>
</feature>
<proteinExistence type="inferred from homology"/>
<gene>
    <name evidence="5" type="primary">tlyA</name>
    <name evidence="5" type="ORF">KL86APRO_11165</name>
</gene>
<dbReference type="AlphaFoldDB" id="A0A212JJ43"/>
<dbReference type="SUPFAM" id="SSF55174">
    <property type="entry name" value="Alpha-L RNA-binding motif"/>
    <property type="match status" value="1"/>
</dbReference>
<organism evidence="5">
    <name type="scientific">uncultured Alphaproteobacteria bacterium</name>
    <dbReference type="NCBI Taxonomy" id="91750"/>
    <lineage>
        <taxon>Bacteria</taxon>
        <taxon>Pseudomonadati</taxon>
        <taxon>Pseudomonadota</taxon>
        <taxon>Alphaproteobacteria</taxon>
        <taxon>environmental samples</taxon>
    </lineage>
</organism>
<dbReference type="PROSITE" id="PS50889">
    <property type="entry name" value="S4"/>
    <property type="match status" value="1"/>
</dbReference>
<dbReference type="InterPro" id="IPR004538">
    <property type="entry name" value="Hemolysin_A/TlyA"/>
</dbReference>
<dbReference type="EMBL" id="FLUO01000001">
    <property type="protein sequence ID" value="SBV99449.1"/>
    <property type="molecule type" value="Genomic_DNA"/>
</dbReference>
<dbReference type="InterPro" id="IPR036986">
    <property type="entry name" value="S4_RNA-bd_sf"/>
</dbReference>
<dbReference type="GO" id="GO:0008168">
    <property type="term" value="F:methyltransferase activity"/>
    <property type="evidence" value="ECO:0007669"/>
    <property type="project" value="UniProtKB-KW"/>
</dbReference>
<accession>A0A212JJ43</accession>
<evidence type="ECO:0000313" key="5">
    <source>
        <dbReference type="EMBL" id="SBV99449.1"/>
    </source>
</evidence>
<dbReference type="InterPro" id="IPR002877">
    <property type="entry name" value="RNA_MeTrfase_FtsJ_dom"/>
</dbReference>
<dbReference type="EC" id="2.1.1.227" evidence="5"/>
<keyword evidence="5" id="KW-0489">Methyltransferase</keyword>
<dbReference type="CDD" id="cd02440">
    <property type="entry name" value="AdoMet_MTases"/>
    <property type="match status" value="1"/>
</dbReference>
<dbReference type="Pfam" id="PF01728">
    <property type="entry name" value="FtsJ"/>
    <property type="match status" value="1"/>
</dbReference>
<evidence type="ECO:0000256" key="2">
    <source>
        <dbReference type="ARBA" id="ARBA00029460"/>
    </source>
</evidence>
<sequence>MTVRADQALVVRGLAPSRARARMLIEAGAVFVNGAAVDKASRGVGAGDVVEVRGAPIPWVSRGGLKLAHGLAHFGYEAAGRVCLDVGASTGGFTDVLRQAGAARIYAVDVGHDQLAAELRADPRVVSLEGVNARTLSSAEIPEPVGVVVCDASFIALQTVLEAPLALAAPGAWAIALVKPQFQVGPKRVGKGGVVRDPALRQEACDAAAAWFAAQGWAVDGVAESPITGPDGNVEFLLGARK</sequence>
<dbReference type="Gene3D" id="3.40.50.150">
    <property type="entry name" value="Vaccinia Virus protein VP39"/>
    <property type="match status" value="1"/>
</dbReference>
<name>A0A212JJ43_9PROT</name>
<dbReference type="PANTHER" id="PTHR32319">
    <property type="entry name" value="BACTERIAL HEMOLYSIN-LIKE PROTEIN"/>
    <property type="match status" value="1"/>
</dbReference>
<reference evidence="5" key="1">
    <citation type="submission" date="2016-04" db="EMBL/GenBank/DDBJ databases">
        <authorList>
            <person name="Evans L.H."/>
            <person name="Alamgir A."/>
            <person name="Owens N."/>
            <person name="Weber N.D."/>
            <person name="Virtaneva K."/>
            <person name="Barbian K."/>
            <person name="Babar A."/>
            <person name="Rosenke K."/>
        </authorList>
    </citation>
    <scope>NUCLEOTIDE SEQUENCE</scope>
    <source>
        <strain evidence="5">86</strain>
    </source>
</reference>
<keyword evidence="5" id="KW-0808">Transferase</keyword>
<dbReference type="PIRSF" id="PIRSF005578">
    <property type="entry name" value="TlyA"/>
    <property type="match status" value="1"/>
</dbReference>
<dbReference type="InterPro" id="IPR029063">
    <property type="entry name" value="SAM-dependent_MTases_sf"/>
</dbReference>
<dbReference type="SMART" id="SM00363">
    <property type="entry name" value="S4"/>
    <property type="match status" value="1"/>
</dbReference>
<evidence type="ECO:0000256" key="1">
    <source>
        <dbReference type="ARBA" id="ARBA00022884"/>
    </source>
</evidence>
<protein>
    <submittedName>
        <fullName evidence="5">16S/23S rRNA (Cytidine-2'-O)-methyltransferase TlyA</fullName>
        <ecNumber evidence="5">2.1.1.226</ecNumber>
        <ecNumber evidence="5">2.1.1.227</ecNumber>
    </submittedName>
</protein>
<dbReference type="NCBIfam" id="TIGR00478">
    <property type="entry name" value="tly"/>
    <property type="match status" value="1"/>
</dbReference>
<comment type="similarity">
    <text evidence="2">Belongs to the TlyA family.</text>
</comment>
<dbReference type="InterPro" id="IPR047048">
    <property type="entry name" value="TlyA"/>
</dbReference>
<dbReference type="PANTHER" id="PTHR32319:SF0">
    <property type="entry name" value="BACTERIAL HEMOLYSIN-LIKE PROTEIN"/>
    <property type="match status" value="1"/>
</dbReference>
<evidence type="ECO:0000259" key="4">
    <source>
        <dbReference type="SMART" id="SM00363"/>
    </source>
</evidence>
<dbReference type="GO" id="GO:0003723">
    <property type="term" value="F:RNA binding"/>
    <property type="evidence" value="ECO:0007669"/>
    <property type="project" value="UniProtKB-KW"/>
</dbReference>
<dbReference type="SUPFAM" id="SSF53335">
    <property type="entry name" value="S-adenosyl-L-methionine-dependent methyltransferases"/>
    <property type="match status" value="1"/>
</dbReference>
<dbReference type="GO" id="GO:0032259">
    <property type="term" value="P:methylation"/>
    <property type="evidence" value="ECO:0007669"/>
    <property type="project" value="UniProtKB-KW"/>
</dbReference>
<evidence type="ECO:0000256" key="3">
    <source>
        <dbReference type="PROSITE-ProRule" id="PRU00182"/>
    </source>
</evidence>